<keyword evidence="2" id="KW-0238">DNA-binding</keyword>
<dbReference type="InterPro" id="IPR001763">
    <property type="entry name" value="Rhodanese-like_dom"/>
</dbReference>
<protein>
    <submittedName>
        <fullName evidence="6">Metalloregulator ArsR/SmtB family transcription factor</fullName>
    </submittedName>
</protein>
<evidence type="ECO:0000256" key="2">
    <source>
        <dbReference type="ARBA" id="ARBA00023125"/>
    </source>
</evidence>
<dbReference type="InterPro" id="IPR036873">
    <property type="entry name" value="Rhodanese-like_dom_sf"/>
</dbReference>
<dbReference type="InterPro" id="IPR036390">
    <property type="entry name" value="WH_DNA-bd_sf"/>
</dbReference>
<dbReference type="NCBIfam" id="NF033788">
    <property type="entry name" value="HTH_metalloreg"/>
    <property type="match status" value="1"/>
</dbReference>
<comment type="caution">
    <text evidence="6">The sequence shown here is derived from an EMBL/GenBank/DDBJ whole genome shotgun (WGS) entry which is preliminary data.</text>
</comment>
<dbReference type="InterPro" id="IPR036388">
    <property type="entry name" value="WH-like_DNA-bd_sf"/>
</dbReference>
<dbReference type="Gene3D" id="1.10.10.10">
    <property type="entry name" value="Winged helix-like DNA-binding domain superfamily/Winged helix DNA-binding domain"/>
    <property type="match status" value="1"/>
</dbReference>
<dbReference type="SMART" id="SM00418">
    <property type="entry name" value="HTH_ARSR"/>
    <property type="match status" value="1"/>
</dbReference>
<dbReference type="PANTHER" id="PTHR43132">
    <property type="entry name" value="ARSENICAL RESISTANCE OPERON REPRESSOR ARSR-RELATED"/>
    <property type="match status" value="1"/>
</dbReference>
<keyword evidence="3" id="KW-0804">Transcription</keyword>
<dbReference type="PRINTS" id="PR00778">
    <property type="entry name" value="HTHARSR"/>
</dbReference>
<organism evidence="6 7">
    <name type="scientific">Nibrella saemangeumensis</name>
    <dbReference type="NCBI Taxonomy" id="1084526"/>
    <lineage>
        <taxon>Bacteria</taxon>
        <taxon>Pseudomonadati</taxon>
        <taxon>Bacteroidota</taxon>
        <taxon>Cytophagia</taxon>
        <taxon>Cytophagales</taxon>
        <taxon>Spirosomataceae</taxon>
        <taxon>Nibrella</taxon>
    </lineage>
</organism>
<dbReference type="InterPro" id="IPR051011">
    <property type="entry name" value="Metal_resp_trans_reg"/>
</dbReference>
<dbReference type="EMBL" id="BAABHD010000027">
    <property type="protein sequence ID" value="GAA4455601.1"/>
    <property type="molecule type" value="Genomic_DNA"/>
</dbReference>
<evidence type="ECO:0000256" key="1">
    <source>
        <dbReference type="ARBA" id="ARBA00023015"/>
    </source>
</evidence>
<dbReference type="PROSITE" id="PS50206">
    <property type="entry name" value="RHODANESE_3"/>
    <property type="match status" value="1"/>
</dbReference>
<keyword evidence="1" id="KW-0805">Transcription regulation</keyword>
<dbReference type="InterPro" id="IPR011991">
    <property type="entry name" value="ArsR-like_HTH"/>
</dbReference>
<dbReference type="Proteomes" id="UP001501175">
    <property type="component" value="Unassembled WGS sequence"/>
</dbReference>
<sequence length="223" mass="25335">MQISMEKRKFKESVYSGISQLTKALSNPHRLEIIDLLAQGEKTVEVIAEEIGQSVANASQHLQVLKQARLVSTRRQGHYIFYNLANPDVFSAWQSLRSLSIRQIPDVKQVLNDFRHERNSLEAISIDELTEKLASDDLILVDVRPAEEYRMGHIPQAISVPVDQWDVQLDTLPLHKEVIAYCRGPFCVFADEAVARLRGKGYRAIRLEEGFPDWKGRGLPIAC</sequence>
<dbReference type="Gene3D" id="3.40.250.10">
    <property type="entry name" value="Rhodanese-like domain"/>
    <property type="match status" value="1"/>
</dbReference>
<dbReference type="CDD" id="cd00090">
    <property type="entry name" value="HTH_ARSR"/>
    <property type="match status" value="1"/>
</dbReference>
<name>A0ABP8MWS7_9BACT</name>
<dbReference type="SMART" id="SM00450">
    <property type="entry name" value="RHOD"/>
    <property type="match status" value="1"/>
</dbReference>
<dbReference type="InterPro" id="IPR001845">
    <property type="entry name" value="HTH_ArsR_DNA-bd_dom"/>
</dbReference>
<evidence type="ECO:0000313" key="7">
    <source>
        <dbReference type="Proteomes" id="UP001501175"/>
    </source>
</evidence>
<reference evidence="7" key="1">
    <citation type="journal article" date="2019" name="Int. J. Syst. Evol. Microbiol.">
        <title>The Global Catalogue of Microorganisms (GCM) 10K type strain sequencing project: providing services to taxonomists for standard genome sequencing and annotation.</title>
        <authorList>
            <consortium name="The Broad Institute Genomics Platform"/>
            <consortium name="The Broad Institute Genome Sequencing Center for Infectious Disease"/>
            <person name="Wu L."/>
            <person name="Ma J."/>
        </authorList>
    </citation>
    <scope>NUCLEOTIDE SEQUENCE [LARGE SCALE GENOMIC DNA]</scope>
    <source>
        <strain evidence="7">JCM 17927</strain>
    </source>
</reference>
<accession>A0ABP8MWS7</accession>
<evidence type="ECO:0000259" key="5">
    <source>
        <dbReference type="PROSITE" id="PS50987"/>
    </source>
</evidence>
<dbReference type="Pfam" id="PF00581">
    <property type="entry name" value="Rhodanese"/>
    <property type="match status" value="1"/>
</dbReference>
<dbReference type="Pfam" id="PF01022">
    <property type="entry name" value="HTH_5"/>
    <property type="match status" value="1"/>
</dbReference>
<dbReference type="CDD" id="cd00158">
    <property type="entry name" value="RHOD"/>
    <property type="match status" value="1"/>
</dbReference>
<feature type="domain" description="Rhodanese" evidence="4">
    <location>
        <begin position="134"/>
        <end position="223"/>
    </location>
</feature>
<evidence type="ECO:0000313" key="6">
    <source>
        <dbReference type="EMBL" id="GAA4455601.1"/>
    </source>
</evidence>
<keyword evidence="7" id="KW-1185">Reference proteome</keyword>
<dbReference type="PANTHER" id="PTHR43132:SF8">
    <property type="entry name" value="HTH-TYPE TRANSCRIPTIONAL REGULATOR KMTR"/>
    <property type="match status" value="1"/>
</dbReference>
<evidence type="ECO:0000259" key="4">
    <source>
        <dbReference type="PROSITE" id="PS50206"/>
    </source>
</evidence>
<proteinExistence type="predicted"/>
<dbReference type="SUPFAM" id="SSF52821">
    <property type="entry name" value="Rhodanese/Cell cycle control phosphatase"/>
    <property type="match status" value="1"/>
</dbReference>
<dbReference type="SUPFAM" id="SSF46785">
    <property type="entry name" value="Winged helix' DNA-binding domain"/>
    <property type="match status" value="1"/>
</dbReference>
<feature type="domain" description="HTH arsR-type" evidence="5">
    <location>
        <begin position="10"/>
        <end position="104"/>
    </location>
</feature>
<dbReference type="PROSITE" id="PS50987">
    <property type="entry name" value="HTH_ARSR_2"/>
    <property type="match status" value="1"/>
</dbReference>
<gene>
    <name evidence="6" type="ORF">GCM10023189_23590</name>
</gene>
<evidence type="ECO:0000256" key="3">
    <source>
        <dbReference type="ARBA" id="ARBA00023163"/>
    </source>
</evidence>